<protein>
    <recommendedName>
        <fullName evidence="5">biotin--[biotin carboxyl-carrier protein] ligase</fullName>
        <ecNumber evidence="5">6.3.4.15</ecNumber>
    </recommendedName>
</protein>
<dbReference type="GO" id="GO:0005524">
    <property type="term" value="F:ATP binding"/>
    <property type="evidence" value="ECO:0007669"/>
    <property type="project" value="UniProtKB-KW"/>
</dbReference>
<dbReference type="EC" id="6.3.4.15" evidence="5"/>
<evidence type="ECO:0000259" key="6">
    <source>
        <dbReference type="PROSITE" id="PS51733"/>
    </source>
</evidence>
<evidence type="ECO:0000256" key="1">
    <source>
        <dbReference type="ARBA" id="ARBA00022598"/>
    </source>
</evidence>
<keyword evidence="4" id="KW-0092">Biotin</keyword>
<dbReference type="NCBIfam" id="TIGR00121">
    <property type="entry name" value="birA_ligase"/>
    <property type="match status" value="1"/>
</dbReference>
<evidence type="ECO:0000313" key="8">
    <source>
        <dbReference type="Proteomes" id="UP000239209"/>
    </source>
</evidence>
<accession>A0A2T0S4H6</accession>
<dbReference type="Pfam" id="PF02237">
    <property type="entry name" value="BPL_C"/>
    <property type="match status" value="1"/>
</dbReference>
<proteinExistence type="predicted"/>
<dbReference type="Pfam" id="PF03099">
    <property type="entry name" value="BPL_LplA_LipB"/>
    <property type="match status" value="1"/>
</dbReference>
<dbReference type="SUPFAM" id="SSF55681">
    <property type="entry name" value="Class II aaRS and biotin synthetases"/>
    <property type="match status" value="1"/>
</dbReference>
<keyword evidence="8" id="KW-1185">Reference proteome</keyword>
<dbReference type="PROSITE" id="PS51733">
    <property type="entry name" value="BPL_LPL_CATALYTIC"/>
    <property type="match status" value="1"/>
</dbReference>
<dbReference type="AlphaFoldDB" id="A0A2T0S4H6"/>
<reference evidence="7 8" key="1">
    <citation type="submission" date="2018-03" db="EMBL/GenBank/DDBJ databases">
        <title>Genomic Encyclopedia of Archaeal and Bacterial Type Strains, Phase II (KMG-II): from individual species to whole genera.</title>
        <authorList>
            <person name="Goeker M."/>
        </authorList>
    </citation>
    <scope>NUCLEOTIDE SEQUENCE [LARGE SCALE GENOMIC DNA]</scope>
    <source>
        <strain evidence="7 8">DSM 45348</strain>
    </source>
</reference>
<dbReference type="EMBL" id="PVZG01000008">
    <property type="protein sequence ID" value="PRY28330.1"/>
    <property type="molecule type" value="Genomic_DNA"/>
</dbReference>
<dbReference type="CDD" id="cd16442">
    <property type="entry name" value="BPL"/>
    <property type="match status" value="1"/>
</dbReference>
<dbReference type="OrthoDB" id="9807064at2"/>
<evidence type="ECO:0000256" key="2">
    <source>
        <dbReference type="ARBA" id="ARBA00022741"/>
    </source>
</evidence>
<comment type="caution">
    <text evidence="7">The sequence shown here is derived from an EMBL/GenBank/DDBJ whole genome shotgun (WGS) entry which is preliminary data.</text>
</comment>
<dbReference type="InterPro" id="IPR004408">
    <property type="entry name" value="Biotin_CoA_COase_ligase"/>
</dbReference>
<evidence type="ECO:0000313" key="7">
    <source>
        <dbReference type="EMBL" id="PRY28330.1"/>
    </source>
</evidence>
<name>A0A2T0S4H6_9ACTN</name>
<dbReference type="Gene3D" id="3.30.930.10">
    <property type="entry name" value="Bira Bifunctional Protein, Domain 2"/>
    <property type="match status" value="1"/>
</dbReference>
<dbReference type="GO" id="GO:0005737">
    <property type="term" value="C:cytoplasm"/>
    <property type="evidence" value="ECO:0007669"/>
    <property type="project" value="TreeGrafter"/>
</dbReference>
<dbReference type="PANTHER" id="PTHR12835:SF5">
    <property type="entry name" value="BIOTIN--PROTEIN LIGASE"/>
    <property type="match status" value="1"/>
</dbReference>
<keyword evidence="1 7" id="KW-0436">Ligase</keyword>
<sequence length="289" mass="30110">MASSPYTDLDRPPLAARALQRALVTPGGMWRRVDVVAETGSTNADVAQAARDGSGEGLVVVAEQQVAGRGRRDRQWVSPARAGLTVSVLLRPGAADPDQGWAAAPQRTWGWLPLLAGVALREAVQRIAEVDAALKWPNDLLVMGPDGVQGKAAGILAEVAGDAVVVGVGLNVSTRAEELPVTNGLPATSLRVAGSKTTDRDPLLRALLRGLARWYGGWRETGGDAELCGLLGAYRRGCATIGRDVRVLLPDGGELGGAATTVDAEGQLVVRTADGSERRVSAGDVVHVR</sequence>
<dbReference type="SUPFAM" id="SSF50037">
    <property type="entry name" value="C-terminal domain of transcriptional repressors"/>
    <property type="match status" value="1"/>
</dbReference>
<dbReference type="InterPro" id="IPR045864">
    <property type="entry name" value="aa-tRNA-synth_II/BPL/LPL"/>
</dbReference>
<evidence type="ECO:0000256" key="3">
    <source>
        <dbReference type="ARBA" id="ARBA00022840"/>
    </source>
</evidence>
<gene>
    <name evidence="7" type="ORF">CLV70_108122</name>
</gene>
<evidence type="ECO:0000256" key="4">
    <source>
        <dbReference type="ARBA" id="ARBA00023267"/>
    </source>
</evidence>
<feature type="domain" description="BPL/LPL catalytic" evidence="6">
    <location>
        <begin position="23"/>
        <end position="219"/>
    </location>
</feature>
<evidence type="ECO:0000256" key="5">
    <source>
        <dbReference type="ARBA" id="ARBA00024227"/>
    </source>
</evidence>
<dbReference type="PANTHER" id="PTHR12835">
    <property type="entry name" value="BIOTIN PROTEIN LIGASE"/>
    <property type="match status" value="1"/>
</dbReference>
<dbReference type="InterPro" id="IPR008988">
    <property type="entry name" value="Transcriptional_repressor_C"/>
</dbReference>
<dbReference type="RefSeq" id="WP_106127777.1">
    <property type="nucleotide sequence ID" value="NZ_PVZG01000008.1"/>
</dbReference>
<keyword evidence="3" id="KW-0067">ATP-binding</keyword>
<dbReference type="Gene3D" id="2.30.30.100">
    <property type="match status" value="1"/>
</dbReference>
<organism evidence="7 8">
    <name type="scientific">Pseudosporangium ferrugineum</name>
    <dbReference type="NCBI Taxonomy" id="439699"/>
    <lineage>
        <taxon>Bacteria</taxon>
        <taxon>Bacillati</taxon>
        <taxon>Actinomycetota</taxon>
        <taxon>Actinomycetes</taxon>
        <taxon>Micromonosporales</taxon>
        <taxon>Micromonosporaceae</taxon>
        <taxon>Pseudosporangium</taxon>
    </lineage>
</organism>
<dbReference type="GO" id="GO:0004077">
    <property type="term" value="F:biotin--[biotin carboxyl-carrier protein] ligase activity"/>
    <property type="evidence" value="ECO:0007669"/>
    <property type="project" value="UniProtKB-EC"/>
</dbReference>
<keyword evidence="2" id="KW-0547">Nucleotide-binding</keyword>
<dbReference type="InterPro" id="IPR004143">
    <property type="entry name" value="BPL_LPL_catalytic"/>
</dbReference>
<dbReference type="Proteomes" id="UP000239209">
    <property type="component" value="Unassembled WGS sequence"/>
</dbReference>
<dbReference type="InterPro" id="IPR003142">
    <property type="entry name" value="BPL_C"/>
</dbReference>